<organism evidence="1">
    <name type="scientific">Alexandrium catenella</name>
    <name type="common">Red tide dinoflagellate</name>
    <name type="synonym">Gonyaulax catenella</name>
    <dbReference type="NCBI Taxonomy" id="2925"/>
    <lineage>
        <taxon>Eukaryota</taxon>
        <taxon>Sar</taxon>
        <taxon>Alveolata</taxon>
        <taxon>Dinophyceae</taxon>
        <taxon>Gonyaulacales</taxon>
        <taxon>Pyrocystaceae</taxon>
        <taxon>Alexandrium</taxon>
    </lineage>
</organism>
<protein>
    <submittedName>
        <fullName evidence="1">Uncharacterized protein</fullName>
    </submittedName>
</protein>
<name>A0A7S1WVF2_ALECA</name>
<gene>
    <name evidence="1" type="ORF">ACAT0790_LOCUS65825</name>
</gene>
<dbReference type="AlphaFoldDB" id="A0A7S1WVF2"/>
<sequence length="112" mass="12251">MNRDGGAEGSARRQLPESLCLPSRWRRCASDNKACTCSKYTSASAPESRGILLVLLLLLLPLVSPTSQVDVCCVGAHAWQVPFSTSFNEPWSMRSCRVKCKCMPTGAFLDAR</sequence>
<dbReference type="EMBL" id="HBGE01110385">
    <property type="protein sequence ID" value="CAD9189051.1"/>
    <property type="molecule type" value="Transcribed_RNA"/>
</dbReference>
<accession>A0A7S1WVF2</accession>
<evidence type="ECO:0000313" key="1">
    <source>
        <dbReference type="EMBL" id="CAD9189051.1"/>
    </source>
</evidence>
<reference evidence="1" key="1">
    <citation type="submission" date="2021-01" db="EMBL/GenBank/DDBJ databases">
        <authorList>
            <person name="Corre E."/>
            <person name="Pelletier E."/>
            <person name="Niang G."/>
            <person name="Scheremetjew M."/>
            <person name="Finn R."/>
            <person name="Kale V."/>
            <person name="Holt S."/>
            <person name="Cochrane G."/>
            <person name="Meng A."/>
            <person name="Brown T."/>
            <person name="Cohen L."/>
        </authorList>
    </citation>
    <scope>NUCLEOTIDE SEQUENCE</scope>
    <source>
        <strain evidence="1">OF101</strain>
    </source>
</reference>
<proteinExistence type="predicted"/>